<sequence>ILSSFLGSHNQELAKNRIPTVDIRGAMGTVGLVWVTDWRPILDRVPYINSKFKKDD</sequence>
<dbReference type="AlphaFoldDB" id="A0A8C9GTX7"/>
<dbReference type="Pfam" id="PF08997">
    <property type="entry name" value="UCR_6-4kD"/>
    <property type="match status" value="1"/>
</dbReference>
<dbReference type="InterPro" id="IPR029027">
    <property type="entry name" value="Single_a-helix_sf"/>
</dbReference>
<dbReference type="GO" id="GO:0006122">
    <property type="term" value="P:mitochondrial electron transport, ubiquinol to cytochrome c"/>
    <property type="evidence" value="ECO:0007669"/>
    <property type="project" value="InterPro"/>
</dbReference>
<dbReference type="GO" id="GO:0005743">
    <property type="term" value="C:mitochondrial inner membrane"/>
    <property type="evidence" value="ECO:0007669"/>
    <property type="project" value="TreeGrafter"/>
</dbReference>
<dbReference type="Proteomes" id="UP000694416">
    <property type="component" value="Unplaced"/>
</dbReference>
<accession>A0A8C9GTX7</accession>
<name>A0A8C9GTX7_9PRIM</name>
<dbReference type="PANTHER" id="PTHR15420:SF2">
    <property type="entry name" value="CYTOCHROME B-C1 COMPLEX SUBUNIT 10"/>
    <property type="match status" value="1"/>
</dbReference>
<dbReference type="SUPFAM" id="SSF81518">
    <property type="entry name" value="Subunit XI (6.4 kDa protein) of cytochrome bc1 complex (Ubiquinol-cytochrome c reductase)"/>
    <property type="match status" value="1"/>
</dbReference>
<dbReference type="Gene3D" id="1.20.5.220">
    <property type="match status" value="1"/>
</dbReference>
<proteinExistence type="predicted"/>
<reference evidence="1" key="2">
    <citation type="submission" date="2025-09" db="UniProtKB">
        <authorList>
            <consortium name="Ensembl"/>
        </authorList>
    </citation>
    <scope>IDENTIFICATION</scope>
</reference>
<dbReference type="Ensembl" id="ENSPTET00000011007.1">
    <property type="protein sequence ID" value="ENSPTEP00000007202.1"/>
    <property type="gene ID" value="ENSPTEG00000008211.1"/>
</dbReference>
<protein>
    <submittedName>
        <fullName evidence="1">Uncharacterized protein</fullName>
    </submittedName>
</protein>
<reference evidence="1" key="1">
    <citation type="submission" date="2025-08" db="UniProtKB">
        <authorList>
            <consortium name="Ensembl"/>
        </authorList>
    </citation>
    <scope>IDENTIFICATION</scope>
</reference>
<organism evidence="1 2">
    <name type="scientific">Piliocolobus tephrosceles</name>
    <name type="common">Ugandan red Colobus</name>
    <dbReference type="NCBI Taxonomy" id="591936"/>
    <lineage>
        <taxon>Eukaryota</taxon>
        <taxon>Metazoa</taxon>
        <taxon>Chordata</taxon>
        <taxon>Craniata</taxon>
        <taxon>Vertebrata</taxon>
        <taxon>Euteleostomi</taxon>
        <taxon>Mammalia</taxon>
        <taxon>Eutheria</taxon>
        <taxon>Euarchontoglires</taxon>
        <taxon>Primates</taxon>
        <taxon>Haplorrhini</taxon>
        <taxon>Catarrhini</taxon>
        <taxon>Cercopithecidae</taxon>
        <taxon>Colobinae</taxon>
        <taxon>Piliocolobus</taxon>
    </lineage>
</organism>
<evidence type="ECO:0000313" key="1">
    <source>
        <dbReference type="Ensembl" id="ENSPTEP00000007202.1"/>
    </source>
</evidence>
<dbReference type="PANTHER" id="PTHR15420">
    <property type="entry name" value="UBIQUINOL-CYTOCHROME C REDUCTASE COMPLEX 6.4 KD PROTEIN"/>
    <property type="match status" value="1"/>
</dbReference>
<keyword evidence="2" id="KW-1185">Reference proteome</keyword>
<dbReference type="InterPro" id="IPR015089">
    <property type="entry name" value="UQCR"/>
</dbReference>
<evidence type="ECO:0000313" key="2">
    <source>
        <dbReference type="Proteomes" id="UP000694416"/>
    </source>
</evidence>